<name>A0A0M0K896_9EUKA</name>
<comment type="caution">
    <text evidence="3">The sequence shown here is derived from an EMBL/GenBank/DDBJ whole genome shotgun (WGS) entry which is preliminary data.</text>
</comment>
<dbReference type="EMBL" id="JWZX01001005">
    <property type="protein sequence ID" value="KOO35040.1"/>
    <property type="molecule type" value="Genomic_DNA"/>
</dbReference>
<organism evidence="3 4">
    <name type="scientific">Chrysochromulina tobinii</name>
    <dbReference type="NCBI Taxonomy" id="1460289"/>
    <lineage>
        <taxon>Eukaryota</taxon>
        <taxon>Haptista</taxon>
        <taxon>Haptophyta</taxon>
        <taxon>Prymnesiophyceae</taxon>
        <taxon>Prymnesiales</taxon>
        <taxon>Chrysochromulinaceae</taxon>
        <taxon>Chrysochromulina</taxon>
    </lineage>
</organism>
<reference evidence="4" key="1">
    <citation type="journal article" date="2015" name="PLoS Genet.">
        <title>Genome Sequence and Transcriptome Analyses of Chrysochromulina tobin: Metabolic Tools for Enhanced Algal Fitness in the Prominent Order Prymnesiales (Haptophyceae).</title>
        <authorList>
            <person name="Hovde B.T."/>
            <person name="Deodato C.R."/>
            <person name="Hunsperger H.M."/>
            <person name="Ryken S.A."/>
            <person name="Yost W."/>
            <person name="Jha R.K."/>
            <person name="Patterson J."/>
            <person name="Monnat R.J. Jr."/>
            <person name="Barlow S.B."/>
            <person name="Starkenburg S.R."/>
            <person name="Cattolico R.A."/>
        </authorList>
    </citation>
    <scope>NUCLEOTIDE SEQUENCE</scope>
    <source>
        <strain evidence="4">CCMP291</strain>
    </source>
</reference>
<sequence length="366" mass="41273">MEVGLFTIAGSQPRRQRSPGRQNDASEVEFLRREVFDLERVIKTLHASRTSDSQDRAQLERRTHAALEESAKKHAAALRELDGARAELFRMREEHSYAISSASAGEAETRVLACELRLLALELLDAEAEREAAREAEASALSIARTYRRFAAQGASRLDEMRVGIEEVQVRLQRRVEELQMASREVLRLRALRAVHGWSVARGLNRAFMSWRFIVFSAEQREAVALRLEAAYRQRDIEAAATRVQAASERRQARELTCAAKTRLESEQREAALIKERALAQARSEAKEATEARLEESKTRAFLERVLREERAHASHRATEATLLVEALEELGVTHEDLDEISARLGGAIFELNSSLLGRALRGGRE</sequence>
<dbReference type="Proteomes" id="UP000037460">
    <property type="component" value="Unassembled WGS sequence"/>
</dbReference>
<feature type="coiled-coil region" evidence="1">
    <location>
        <begin position="272"/>
        <end position="299"/>
    </location>
</feature>
<feature type="coiled-coil region" evidence="1">
    <location>
        <begin position="67"/>
        <end position="136"/>
    </location>
</feature>
<evidence type="ECO:0000313" key="3">
    <source>
        <dbReference type="EMBL" id="KOO35040.1"/>
    </source>
</evidence>
<feature type="region of interest" description="Disordered" evidence="2">
    <location>
        <begin position="1"/>
        <end position="26"/>
    </location>
</feature>
<dbReference type="AlphaFoldDB" id="A0A0M0K896"/>
<accession>A0A0M0K896</accession>
<proteinExistence type="predicted"/>
<keyword evidence="4" id="KW-1185">Reference proteome</keyword>
<protein>
    <submittedName>
        <fullName evidence="3">Uncharacterized protein</fullName>
    </submittedName>
</protein>
<evidence type="ECO:0000256" key="1">
    <source>
        <dbReference type="SAM" id="Coils"/>
    </source>
</evidence>
<keyword evidence="1" id="KW-0175">Coiled coil</keyword>
<evidence type="ECO:0000313" key="4">
    <source>
        <dbReference type="Proteomes" id="UP000037460"/>
    </source>
</evidence>
<gene>
    <name evidence="3" type="ORF">Ctob_014734</name>
</gene>
<evidence type="ECO:0000256" key="2">
    <source>
        <dbReference type="SAM" id="MobiDB-lite"/>
    </source>
</evidence>